<dbReference type="Proteomes" id="UP001217325">
    <property type="component" value="Unassembled WGS sequence"/>
</dbReference>
<evidence type="ECO:0000256" key="2">
    <source>
        <dbReference type="SAM" id="Phobius"/>
    </source>
</evidence>
<proteinExistence type="predicted"/>
<organism evidence="4 5">
    <name type="scientific">Rhodococcus qingshengii</name>
    <dbReference type="NCBI Taxonomy" id="334542"/>
    <lineage>
        <taxon>Bacteria</taxon>
        <taxon>Bacillati</taxon>
        <taxon>Actinomycetota</taxon>
        <taxon>Actinomycetes</taxon>
        <taxon>Mycobacteriales</taxon>
        <taxon>Nocardiaceae</taxon>
        <taxon>Rhodococcus</taxon>
        <taxon>Rhodococcus erythropolis group</taxon>
    </lineage>
</organism>
<evidence type="ECO:0000259" key="3">
    <source>
        <dbReference type="Pfam" id="PF26527"/>
    </source>
</evidence>
<dbReference type="AlphaFoldDB" id="A0AAW6LKJ3"/>
<feature type="region of interest" description="Disordered" evidence="1">
    <location>
        <begin position="41"/>
        <end position="71"/>
    </location>
</feature>
<dbReference type="RefSeq" id="WP_275232076.1">
    <property type="nucleotide sequence ID" value="NZ_JARDXE010000014.1"/>
</dbReference>
<dbReference type="Pfam" id="PF26527">
    <property type="entry name" value="DUF8176"/>
    <property type="match status" value="1"/>
</dbReference>
<keyword evidence="2" id="KW-1133">Transmembrane helix</keyword>
<feature type="transmembrane region" description="Helical" evidence="2">
    <location>
        <begin position="16"/>
        <end position="38"/>
    </location>
</feature>
<accession>A0AAW6LKJ3</accession>
<gene>
    <name evidence="4" type="ORF">PXH69_21205</name>
</gene>
<reference evidence="4" key="1">
    <citation type="submission" date="2023-02" db="EMBL/GenBank/DDBJ databases">
        <title>A novel hydrolase synthesized by Rhodococcus erythropolis HQ is responsible for the detoxification of Zearalenone.</title>
        <authorList>
            <person name="Hu J."/>
            <person name="Xu J."/>
        </authorList>
    </citation>
    <scope>NUCLEOTIDE SEQUENCE</scope>
    <source>
        <strain evidence="4">HQ</strain>
    </source>
</reference>
<name>A0AAW6LKJ3_RHOSG</name>
<comment type="caution">
    <text evidence="4">The sequence shown here is derived from an EMBL/GenBank/DDBJ whole genome shotgun (WGS) entry which is preliminary data.</text>
</comment>
<evidence type="ECO:0000256" key="1">
    <source>
        <dbReference type="SAM" id="MobiDB-lite"/>
    </source>
</evidence>
<keyword evidence="2" id="KW-0472">Membrane</keyword>
<dbReference type="InterPro" id="IPR058489">
    <property type="entry name" value="DUF8176"/>
</dbReference>
<sequence length="196" mass="20307">MPSRWSDPEVQKKLRIGGAGIAAVAVVVGLAFGVVSIFSGDSDKPGADGGSPAGALSPQTPGTIDTSSSSSILGCKEIRSAEQSESSGKGDTESAEGAIFAYEHAFFNARDARQMAELSVPSPSVATEEQLANSILSMPVDTPWCVNITPTGEADKFAVAVRFVEADGATVTTWSQTMTVPKTPEGQWKITAVQAQ</sequence>
<dbReference type="EMBL" id="JARDXE010000014">
    <property type="protein sequence ID" value="MDE8647494.1"/>
    <property type="molecule type" value="Genomic_DNA"/>
</dbReference>
<feature type="domain" description="DUF8176" evidence="3">
    <location>
        <begin position="74"/>
        <end position="193"/>
    </location>
</feature>
<evidence type="ECO:0000313" key="5">
    <source>
        <dbReference type="Proteomes" id="UP001217325"/>
    </source>
</evidence>
<protein>
    <recommendedName>
        <fullName evidence="3">DUF8176 domain-containing protein</fullName>
    </recommendedName>
</protein>
<keyword evidence="2" id="KW-0812">Transmembrane</keyword>
<evidence type="ECO:0000313" key="4">
    <source>
        <dbReference type="EMBL" id="MDE8647494.1"/>
    </source>
</evidence>
<feature type="compositionally biased region" description="Polar residues" evidence="1">
    <location>
        <begin position="57"/>
        <end position="71"/>
    </location>
</feature>